<dbReference type="RefSeq" id="WP_101822846.1">
    <property type="nucleotide sequence ID" value="NZ_PKJC01000036.1"/>
</dbReference>
<evidence type="ECO:0000313" key="3">
    <source>
        <dbReference type="Proteomes" id="UP000234662"/>
    </source>
</evidence>
<evidence type="ECO:0000313" key="2">
    <source>
        <dbReference type="EMBL" id="PKZ62971.1"/>
    </source>
</evidence>
<evidence type="ECO:0000256" key="1">
    <source>
        <dbReference type="SAM" id="SignalP"/>
    </source>
</evidence>
<name>A0A2I1R1J8_9ACTN</name>
<feature type="signal peptide" evidence="1">
    <location>
        <begin position="1"/>
        <end position="31"/>
    </location>
</feature>
<sequence length="99" mass="10056">MTMSPRERVRRTVTGVLIAGAVATGAGVATAGPAAAAVTPIGVVDGHRAFAVGPHGSAAQCAPTANRLTSFGAKKFGPRFGTCYRSDSGQWWAISPWSA</sequence>
<accession>A0A2I1R1J8</accession>
<dbReference type="PROSITE" id="PS51318">
    <property type="entry name" value="TAT"/>
    <property type="match status" value="1"/>
</dbReference>
<dbReference type="Proteomes" id="UP000234662">
    <property type="component" value="Unassembled WGS sequence"/>
</dbReference>
<protein>
    <recommendedName>
        <fullName evidence="4">Secreted protein</fullName>
    </recommendedName>
</protein>
<comment type="caution">
    <text evidence="2">The sequence shown here is derived from an EMBL/GenBank/DDBJ whole genome shotgun (WGS) entry which is preliminary data.</text>
</comment>
<dbReference type="InterPro" id="IPR006311">
    <property type="entry name" value="TAT_signal"/>
</dbReference>
<proteinExistence type="predicted"/>
<gene>
    <name evidence="2" type="ORF">CYJ73_24140</name>
</gene>
<organism evidence="2 3">
    <name type="scientific">Gordonia terrae</name>
    <dbReference type="NCBI Taxonomy" id="2055"/>
    <lineage>
        <taxon>Bacteria</taxon>
        <taxon>Bacillati</taxon>
        <taxon>Actinomycetota</taxon>
        <taxon>Actinomycetes</taxon>
        <taxon>Mycobacteriales</taxon>
        <taxon>Gordoniaceae</taxon>
        <taxon>Gordonia</taxon>
    </lineage>
</organism>
<evidence type="ECO:0008006" key="4">
    <source>
        <dbReference type="Google" id="ProtNLM"/>
    </source>
</evidence>
<dbReference type="EMBL" id="PKJC01000036">
    <property type="protein sequence ID" value="PKZ62971.1"/>
    <property type="molecule type" value="Genomic_DNA"/>
</dbReference>
<reference evidence="2 3" key="1">
    <citation type="submission" date="2017-12" db="EMBL/GenBank/DDBJ databases">
        <title>Phylogenetic diversity of female urinary microbiome.</title>
        <authorList>
            <person name="Thomas-White K."/>
            <person name="Wolfe A.J."/>
        </authorList>
    </citation>
    <scope>NUCLEOTIDE SEQUENCE [LARGE SCALE GENOMIC DNA]</scope>
    <source>
        <strain evidence="2 3">UMB0777</strain>
    </source>
</reference>
<dbReference type="AlphaFoldDB" id="A0A2I1R1J8"/>
<feature type="chain" id="PRO_5038904787" description="Secreted protein" evidence="1">
    <location>
        <begin position="32"/>
        <end position="99"/>
    </location>
</feature>
<keyword evidence="1" id="KW-0732">Signal</keyword>